<feature type="domain" description="YtkA-like" evidence="1">
    <location>
        <begin position="24"/>
        <end position="110"/>
    </location>
</feature>
<protein>
    <recommendedName>
        <fullName evidence="1">YtkA-like domain-containing protein</fullName>
    </recommendedName>
</protein>
<proteinExistence type="predicted"/>
<evidence type="ECO:0000259" key="1">
    <source>
        <dbReference type="Pfam" id="PF13115"/>
    </source>
</evidence>
<evidence type="ECO:0000313" key="2">
    <source>
        <dbReference type="EMBL" id="SUS05600.1"/>
    </source>
</evidence>
<dbReference type="AlphaFoldDB" id="A0A380TDA3"/>
<dbReference type="InterPro" id="IPR032693">
    <property type="entry name" value="YtkA-like_dom"/>
</dbReference>
<name>A0A380TDA3_9ZZZZ</name>
<gene>
    <name evidence="2" type="ORF">DF3PB_20068</name>
</gene>
<sequence length="131" mass="13804">MQQLIGAFLIACAFTVAGDRDALAAAKDYVFEATKANVKQGSNAIVAVRLLNTTSGEAVANAVIFQMRLDMSPDNMGGMTSKVTPVASDEPGVYRFKVDLTMAGRWALKLAAKVPGEPETVRGEVIVVGAE</sequence>
<dbReference type="EMBL" id="UIDG01000112">
    <property type="protein sequence ID" value="SUS05600.1"/>
    <property type="molecule type" value="Genomic_DNA"/>
</dbReference>
<dbReference type="Pfam" id="PF13115">
    <property type="entry name" value="YtkA"/>
    <property type="match status" value="1"/>
</dbReference>
<reference evidence="2" key="1">
    <citation type="submission" date="2018-07" db="EMBL/GenBank/DDBJ databases">
        <authorList>
            <person name="Quirk P.G."/>
            <person name="Krulwich T.A."/>
        </authorList>
    </citation>
    <scope>NUCLEOTIDE SEQUENCE</scope>
</reference>
<accession>A0A380TDA3</accession>
<organism evidence="2">
    <name type="scientific">metagenome</name>
    <dbReference type="NCBI Taxonomy" id="256318"/>
    <lineage>
        <taxon>unclassified sequences</taxon>
        <taxon>metagenomes</taxon>
    </lineage>
</organism>